<gene>
    <name evidence="3" type="ORF">VNI00_014814</name>
</gene>
<dbReference type="Proteomes" id="UP001383192">
    <property type="component" value="Unassembled WGS sequence"/>
</dbReference>
<sequence length="653" mass="74550">MPALEPAPQRKRTFVLEPIAETRRASVRFPGHTQTFNRSPSKVNPKGRRIRAPNKRRTPVEGAKRSPCGHDPVTEAAHSREAEGCAGGIGGIEEWPGGFEDQPMLAVEEDEVDADDTYQWFISLVAEGYVGFVRISRTLYMVQGFDLNRKEGTDAWYHFQARPRGTDVQLTCLCPRGNQHCLHKRFYKEFQESRFGDGQEDSEEVSVVGDPQVVLFSRRVVGAEEERIRLCFSVEGDSGTEDARSRAIVTYEGNLSREGRWSCHKDAHVNCSHKRKALALMVRDLQWEGDIDTAGSFEGMYMVDDMNVGQSTERAVSYLPILPPEWAALPTDNILYSRPDPCREIEEVIHIGENSRSACGMHYWQHDKAIVQKSCHVYTLSERLTRKIELQECPSCAPHRQCWIGPDARESGLFNLNNSALFTHELLDEYTNRYTTSETPFVAFVLCISRIYESRGTKFIGEDLFRSAWFAYASLQELENDMWCPDCGTYPESVIWDGVTLAFGKKHIRSSLRPPTEKAPDAPRRRHKRVLEQQWIVIPDEGRSKVRRRLLKWLKRWGRTKACANGENKDNKVGESGDSSEDESNVEGEERWMELDAIVDALKSGGCDSVAILLVNVFGRGSMEMAERAKRRYRILLEQVSREMWQRENIDQQ</sequence>
<protein>
    <recommendedName>
        <fullName evidence="2">HMG domain-containing protein</fullName>
    </recommendedName>
</protein>
<evidence type="ECO:0000313" key="4">
    <source>
        <dbReference type="Proteomes" id="UP001383192"/>
    </source>
</evidence>
<accession>A0AAW0BQV6</accession>
<organism evidence="3 4">
    <name type="scientific">Paramarasmius palmivorus</name>
    <dbReference type="NCBI Taxonomy" id="297713"/>
    <lineage>
        <taxon>Eukaryota</taxon>
        <taxon>Fungi</taxon>
        <taxon>Dikarya</taxon>
        <taxon>Basidiomycota</taxon>
        <taxon>Agaricomycotina</taxon>
        <taxon>Agaricomycetes</taxon>
        <taxon>Agaricomycetidae</taxon>
        <taxon>Agaricales</taxon>
        <taxon>Marasmiineae</taxon>
        <taxon>Marasmiaceae</taxon>
        <taxon>Paramarasmius</taxon>
    </lineage>
</organism>
<proteinExistence type="predicted"/>
<feature type="region of interest" description="Disordered" evidence="1">
    <location>
        <begin position="565"/>
        <end position="587"/>
    </location>
</feature>
<comment type="caution">
    <text evidence="3">The sequence shown here is derived from an EMBL/GenBank/DDBJ whole genome shotgun (WGS) entry which is preliminary data.</text>
</comment>
<feature type="compositionally biased region" description="Basic residues" evidence="1">
    <location>
        <begin position="45"/>
        <end position="57"/>
    </location>
</feature>
<dbReference type="InterPro" id="IPR040648">
    <property type="entry name" value="HMGXB3_CxC4"/>
</dbReference>
<feature type="region of interest" description="Disordered" evidence="1">
    <location>
        <begin position="25"/>
        <end position="72"/>
    </location>
</feature>
<dbReference type="AlphaFoldDB" id="A0AAW0BQV6"/>
<feature type="compositionally biased region" description="Acidic residues" evidence="1">
    <location>
        <begin position="578"/>
        <end position="587"/>
    </location>
</feature>
<reference evidence="3 4" key="1">
    <citation type="submission" date="2024-01" db="EMBL/GenBank/DDBJ databases">
        <title>A draft genome for a cacao thread blight-causing isolate of Paramarasmius palmivorus.</title>
        <authorList>
            <person name="Baruah I.K."/>
            <person name="Bukari Y."/>
            <person name="Amoako-Attah I."/>
            <person name="Meinhardt L.W."/>
            <person name="Bailey B.A."/>
            <person name="Cohen S.P."/>
        </authorList>
    </citation>
    <scope>NUCLEOTIDE SEQUENCE [LARGE SCALE GENOMIC DNA]</scope>
    <source>
        <strain evidence="3 4">GH-12</strain>
    </source>
</reference>
<dbReference type="Pfam" id="PF18717">
    <property type="entry name" value="CxC4"/>
    <property type="match status" value="1"/>
</dbReference>
<evidence type="ECO:0000256" key="1">
    <source>
        <dbReference type="SAM" id="MobiDB-lite"/>
    </source>
</evidence>
<evidence type="ECO:0000313" key="3">
    <source>
        <dbReference type="EMBL" id="KAK7028890.1"/>
    </source>
</evidence>
<keyword evidence="4" id="KW-1185">Reference proteome</keyword>
<dbReference type="EMBL" id="JAYKXP010000087">
    <property type="protein sequence ID" value="KAK7028890.1"/>
    <property type="molecule type" value="Genomic_DNA"/>
</dbReference>
<evidence type="ECO:0000259" key="2">
    <source>
        <dbReference type="Pfam" id="PF18717"/>
    </source>
</evidence>
<feature type="compositionally biased region" description="Polar residues" evidence="1">
    <location>
        <begin position="32"/>
        <end position="42"/>
    </location>
</feature>
<feature type="domain" description="HMG" evidence="2">
    <location>
        <begin position="349"/>
        <end position="472"/>
    </location>
</feature>
<name>A0AAW0BQV6_9AGAR</name>